<evidence type="ECO:0000256" key="1">
    <source>
        <dbReference type="SAM" id="Phobius"/>
    </source>
</evidence>
<proteinExistence type="predicted"/>
<keyword evidence="1" id="KW-0472">Membrane</keyword>
<name>A0A913YPW5_EXADI</name>
<dbReference type="KEGG" id="epa:114575773"/>
<dbReference type="Proteomes" id="UP000887567">
    <property type="component" value="Unplaced"/>
</dbReference>
<accession>A0A913YPW5</accession>
<dbReference type="GeneID" id="114575773"/>
<organism evidence="2 3">
    <name type="scientific">Exaiptasia diaphana</name>
    <name type="common">Tropical sea anemone</name>
    <name type="synonym">Aiptasia pulchella</name>
    <dbReference type="NCBI Taxonomy" id="2652724"/>
    <lineage>
        <taxon>Eukaryota</taxon>
        <taxon>Metazoa</taxon>
        <taxon>Cnidaria</taxon>
        <taxon>Anthozoa</taxon>
        <taxon>Hexacorallia</taxon>
        <taxon>Actiniaria</taxon>
        <taxon>Aiptasiidae</taxon>
        <taxon>Exaiptasia</taxon>
    </lineage>
</organism>
<sequence length="195" mass="21993">MGCSSIRAVGRGRCWFSRTGGRGGCSSNRTVGRGRCWFSRIGGRDGCSSIRAVGRGGKRVQEKKIVKERRNEKVAIASIKDDTSINRQDSHNKLLAMVTKSTDIFETTYTKKEIELLFQAYGLKYCNSWTKTRLNPVLVDAIKAATQFICPELLLSHERKWHIDAFCGVVIVSIYTGICETIFIFVMFVDYFLTI</sequence>
<dbReference type="OrthoDB" id="5988190at2759"/>
<keyword evidence="1" id="KW-1133">Transmembrane helix</keyword>
<keyword evidence="1" id="KW-0812">Transmembrane</keyword>
<evidence type="ECO:0000313" key="2">
    <source>
        <dbReference type="EnsemblMetazoa" id="XP_028517088.1"/>
    </source>
</evidence>
<dbReference type="RefSeq" id="XP_028517088.1">
    <property type="nucleotide sequence ID" value="XM_028661287.1"/>
</dbReference>
<keyword evidence="3" id="KW-1185">Reference proteome</keyword>
<reference evidence="2" key="1">
    <citation type="submission" date="2022-11" db="UniProtKB">
        <authorList>
            <consortium name="EnsemblMetazoa"/>
        </authorList>
    </citation>
    <scope>IDENTIFICATION</scope>
</reference>
<feature type="transmembrane region" description="Helical" evidence="1">
    <location>
        <begin position="165"/>
        <end position="189"/>
    </location>
</feature>
<evidence type="ECO:0000313" key="3">
    <source>
        <dbReference type="Proteomes" id="UP000887567"/>
    </source>
</evidence>
<dbReference type="EnsemblMetazoa" id="XM_028661287.1">
    <property type="protein sequence ID" value="XP_028517088.1"/>
    <property type="gene ID" value="LOC114575773"/>
</dbReference>
<dbReference type="AlphaFoldDB" id="A0A913YPW5"/>
<protein>
    <submittedName>
        <fullName evidence="2">Uncharacterized protein</fullName>
    </submittedName>
</protein>